<feature type="compositionally biased region" description="Low complexity" evidence="1">
    <location>
        <begin position="330"/>
        <end position="346"/>
    </location>
</feature>
<feature type="region of interest" description="Disordered" evidence="1">
    <location>
        <begin position="326"/>
        <end position="408"/>
    </location>
</feature>
<organism evidence="4 5">
    <name type="scientific">Dendrothele bispora (strain CBS 962.96)</name>
    <dbReference type="NCBI Taxonomy" id="1314807"/>
    <lineage>
        <taxon>Eukaryota</taxon>
        <taxon>Fungi</taxon>
        <taxon>Dikarya</taxon>
        <taxon>Basidiomycota</taxon>
        <taxon>Agaricomycotina</taxon>
        <taxon>Agaricomycetes</taxon>
        <taxon>Agaricomycetidae</taxon>
        <taxon>Agaricales</taxon>
        <taxon>Agaricales incertae sedis</taxon>
        <taxon>Dendrothele</taxon>
    </lineage>
</organism>
<name>A0A4S8LK00_DENBC</name>
<dbReference type="EMBL" id="ML179367">
    <property type="protein sequence ID" value="THU89434.1"/>
    <property type="molecule type" value="Genomic_DNA"/>
</dbReference>
<feature type="transmembrane region" description="Helical" evidence="2">
    <location>
        <begin position="86"/>
        <end position="104"/>
    </location>
</feature>
<evidence type="ECO:0000313" key="4">
    <source>
        <dbReference type="EMBL" id="THU89434.1"/>
    </source>
</evidence>
<keyword evidence="5" id="KW-1185">Reference proteome</keyword>
<dbReference type="Pfam" id="PF20152">
    <property type="entry name" value="DUF6534"/>
    <property type="match status" value="1"/>
</dbReference>
<dbReference type="InterPro" id="IPR045339">
    <property type="entry name" value="DUF6534"/>
</dbReference>
<gene>
    <name evidence="4" type="ORF">K435DRAFT_865274</name>
</gene>
<sequence>MPLPAAANELPPFQPDLMVGGLEIGVLVGVCLFGVHCVQTYTYFRSFKGDPWGMKAVVCKIIAIIDTSGVLKATCNNAFAFRSQVLLVWFLDFLHTIATCHLIYSLTVSLYGEGWASLFVPPISIDIAILLSGLIGPLEQGWFTRRLWIFSRNIYLTGICAVLSFARLVGSVALATVALHRITLVDYTTQWWWLITSILIVSTVNDVLLAGFLAYGLSKNKSRSFQEMSRVIDKLTICVIESGIITSLGAIALLVLFMVMPLNCGSNNTISPTRHKFNWAGSDLYGSFHDPWKVSLVYSNALLASLNARRSFSNLFGEVLTLQDIDRPNGTGPSPATASSSTSKSGRTFSINGVGNRTTEEYELPTVNPNAWKSQDSKHGAMIDSDDPFRSRLRGSALEYDGERKPRN</sequence>
<protein>
    <recommendedName>
        <fullName evidence="3">DUF6534 domain-containing protein</fullName>
    </recommendedName>
</protein>
<accession>A0A4S8LK00</accession>
<feature type="transmembrane region" description="Helical" evidence="2">
    <location>
        <begin position="235"/>
        <end position="260"/>
    </location>
</feature>
<feature type="transmembrane region" description="Helical" evidence="2">
    <location>
        <begin position="155"/>
        <end position="179"/>
    </location>
</feature>
<dbReference type="PANTHER" id="PTHR40465">
    <property type="entry name" value="CHROMOSOME 1, WHOLE GENOME SHOTGUN SEQUENCE"/>
    <property type="match status" value="1"/>
</dbReference>
<feature type="transmembrane region" description="Helical" evidence="2">
    <location>
        <begin position="20"/>
        <end position="44"/>
    </location>
</feature>
<feature type="compositionally biased region" description="Polar residues" evidence="1">
    <location>
        <begin position="347"/>
        <end position="357"/>
    </location>
</feature>
<feature type="transmembrane region" description="Helical" evidence="2">
    <location>
        <begin position="191"/>
        <end position="215"/>
    </location>
</feature>
<feature type="transmembrane region" description="Helical" evidence="2">
    <location>
        <begin position="116"/>
        <end position="135"/>
    </location>
</feature>
<reference evidence="4 5" key="1">
    <citation type="journal article" date="2019" name="Nat. Ecol. Evol.">
        <title>Megaphylogeny resolves global patterns of mushroom evolution.</title>
        <authorList>
            <person name="Varga T."/>
            <person name="Krizsan K."/>
            <person name="Foldi C."/>
            <person name="Dima B."/>
            <person name="Sanchez-Garcia M."/>
            <person name="Sanchez-Ramirez S."/>
            <person name="Szollosi G.J."/>
            <person name="Szarkandi J.G."/>
            <person name="Papp V."/>
            <person name="Albert L."/>
            <person name="Andreopoulos W."/>
            <person name="Angelini C."/>
            <person name="Antonin V."/>
            <person name="Barry K.W."/>
            <person name="Bougher N.L."/>
            <person name="Buchanan P."/>
            <person name="Buyck B."/>
            <person name="Bense V."/>
            <person name="Catcheside P."/>
            <person name="Chovatia M."/>
            <person name="Cooper J."/>
            <person name="Damon W."/>
            <person name="Desjardin D."/>
            <person name="Finy P."/>
            <person name="Geml J."/>
            <person name="Haridas S."/>
            <person name="Hughes K."/>
            <person name="Justo A."/>
            <person name="Karasinski D."/>
            <person name="Kautmanova I."/>
            <person name="Kiss B."/>
            <person name="Kocsube S."/>
            <person name="Kotiranta H."/>
            <person name="LaButti K.M."/>
            <person name="Lechner B.E."/>
            <person name="Liimatainen K."/>
            <person name="Lipzen A."/>
            <person name="Lukacs Z."/>
            <person name="Mihaltcheva S."/>
            <person name="Morgado L.N."/>
            <person name="Niskanen T."/>
            <person name="Noordeloos M.E."/>
            <person name="Ohm R.A."/>
            <person name="Ortiz-Santana B."/>
            <person name="Ovrebo C."/>
            <person name="Racz N."/>
            <person name="Riley R."/>
            <person name="Savchenko A."/>
            <person name="Shiryaev A."/>
            <person name="Soop K."/>
            <person name="Spirin V."/>
            <person name="Szebenyi C."/>
            <person name="Tomsovsky M."/>
            <person name="Tulloss R.E."/>
            <person name="Uehling J."/>
            <person name="Grigoriev I.V."/>
            <person name="Vagvolgyi C."/>
            <person name="Papp T."/>
            <person name="Martin F.M."/>
            <person name="Miettinen O."/>
            <person name="Hibbett D.S."/>
            <person name="Nagy L.G."/>
        </authorList>
    </citation>
    <scope>NUCLEOTIDE SEQUENCE [LARGE SCALE GENOMIC DNA]</scope>
    <source>
        <strain evidence="4 5">CBS 962.96</strain>
    </source>
</reference>
<feature type="domain" description="DUF6534" evidence="3">
    <location>
        <begin position="202"/>
        <end position="311"/>
    </location>
</feature>
<dbReference type="Proteomes" id="UP000297245">
    <property type="component" value="Unassembled WGS sequence"/>
</dbReference>
<evidence type="ECO:0000256" key="1">
    <source>
        <dbReference type="SAM" id="MobiDB-lite"/>
    </source>
</evidence>
<keyword evidence="2" id="KW-0812">Transmembrane</keyword>
<proteinExistence type="predicted"/>
<dbReference type="AlphaFoldDB" id="A0A4S8LK00"/>
<keyword evidence="2" id="KW-0472">Membrane</keyword>
<dbReference type="PANTHER" id="PTHR40465:SF1">
    <property type="entry name" value="DUF6534 DOMAIN-CONTAINING PROTEIN"/>
    <property type="match status" value="1"/>
</dbReference>
<keyword evidence="2" id="KW-1133">Transmembrane helix</keyword>
<evidence type="ECO:0000256" key="2">
    <source>
        <dbReference type="SAM" id="Phobius"/>
    </source>
</evidence>
<evidence type="ECO:0000313" key="5">
    <source>
        <dbReference type="Proteomes" id="UP000297245"/>
    </source>
</evidence>
<evidence type="ECO:0000259" key="3">
    <source>
        <dbReference type="Pfam" id="PF20152"/>
    </source>
</evidence>
<dbReference type="OrthoDB" id="2868589at2759"/>